<dbReference type="CDD" id="cd22256">
    <property type="entry name" value="PrimPol_RBD"/>
    <property type="match status" value="1"/>
</dbReference>
<evidence type="ECO:0000256" key="6">
    <source>
        <dbReference type="ARBA" id="ARBA00044677"/>
    </source>
</evidence>
<evidence type="ECO:0000256" key="1">
    <source>
        <dbReference type="ARBA" id="ARBA00009762"/>
    </source>
</evidence>
<dbReference type="OrthoDB" id="5988181at2759"/>
<evidence type="ECO:0000256" key="2">
    <source>
        <dbReference type="ARBA" id="ARBA00012417"/>
    </source>
</evidence>
<dbReference type="Gene3D" id="3.80.10.10">
    <property type="entry name" value="Ribonuclease Inhibitor"/>
    <property type="match status" value="1"/>
</dbReference>
<dbReference type="Pfam" id="PF03121">
    <property type="entry name" value="Herpes_UL52"/>
    <property type="match status" value="1"/>
</dbReference>
<dbReference type="GO" id="GO:0003682">
    <property type="term" value="F:chromatin binding"/>
    <property type="evidence" value="ECO:0007669"/>
    <property type="project" value="TreeGrafter"/>
</dbReference>
<proteinExistence type="inferred from homology"/>
<comment type="catalytic activity">
    <reaction evidence="8">
        <text>DNA(n) + a 2'-deoxyribonucleoside 5'-triphosphate = DNA(n+1) + diphosphate</text>
        <dbReference type="Rhea" id="RHEA:22508"/>
        <dbReference type="Rhea" id="RHEA-COMP:17339"/>
        <dbReference type="Rhea" id="RHEA-COMP:17340"/>
        <dbReference type="ChEBI" id="CHEBI:33019"/>
        <dbReference type="ChEBI" id="CHEBI:61560"/>
        <dbReference type="ChEBI" id="CHEBI:173112"/>
        <dbReference type="EC" id="2.7.7.7"/>
    </reaction>
    <physiologicalReaction direction="left-to-right" evidence="8">
        <dbReference type="Rhea" id="RHEA:22509"/>
    </physiologicalReaction>
</comment>
<sequence>MERKWKEKVKNVENLADYYRRHPLSLIYRPKLAKPWLPSSVWKLFPRQALAFNFAKTCKEDVHLFALETVIDDTERRLYLVTTYAEFWFYYVKHPFSLSHCYEVIPADAVCKLYIDFEFYKSSNPEADGKKMVALVIEYFSIKLEELYGIKCSPEWVLNLDSSSKEKFSRHLIFLLPNAAFKDNIHAGNFIKNVLKPLLPLAGYKSVTRDYVSGANESPCLPEAEVLCGNSGKPSLAKAVKDVQSIENCDLSSLIVRDKYGGNQLCIDLGVYTKNRNFRLYKASKLGKNVPFTLAEDNKFRSKPQKDICTEEHIFLCSLISNIRFSDSLKILTCSSPDYGMNKATSPYNKNPGVTIKGYQFSPYPEIDDFILSLVTQEGFQGSIRSWNYFSSEELLVYETANYRWCANIGRAHKSNNVMLLVDLKREVWYQKCHDPICRAQNYKSECYPLPPEVCLPFLFKEEDEESVFTMDENGNIKETKINRCHVLFADGYLPPQKPSMPRSGNTMASGERHSGSEIDDACILEATEDVEFVNAVDTSLAPLDLDDVQFSGEDVEFANAVDNSLAHLDLDDVQFSGEDIVFANAVDTSLAHLNLEIPDEDIEFANAVDTSLAHLDSEDVEIPDEDIEFANAVDTSLAHLDLDDAEIPDTLLLESLYKHEMFASK</sequence>
<dbReference type="GO" id="GO:0031297">
    <property type="term" value="P:replication fork processing"/>
    <property type="evidence" value="ECO:0007669"/>
    <property type="project" value="TreeGrafter"/>
</dbReference>
<dbReference type="InterPro" id="IPR044917">
    <property type="entry name" value="PRIMPOL"/>
</dbReference>
<evidence type="ECO:0000256" key="8">
    <source>
        <dbReference type="ARBA" id="ARBA00047303"/>
    </source>
</evidence>
<accession>A0A8J0TLS9</accession>
<comment type="catalytic activity">
    <reaction evidence="6">
        <text>ssDNA + n NTP = ssDNA/pppN(pN)n-1 hybrid + (n-1) diphosphate.</text>
        <dbReference type="EC" id="2.7.7.102"/>
    </reaction>
</comment>
<dbReference type="GO" id="GO:0005759">
    <property type="term" value="C:mitochondrial matrix"/>
    <property type="evidence" value="ECO:0007669"/>
    <property type="project" value="TreeGrafter"/>
</dbReference>
<keyword evidence="4" id="KW-0239">DNA-directed DNA polymerase</keyword>
<dbReference type="EC" id="2.7.7.7" evidence="2"/>
<dbReference type="Proteomes" id="UP000186698">
    <property type="component" value="Chromosome 1L"/>
</dbReference>
<evidence type="ECO:0000256" key="4">
    <source>
        <dbReference type="ARBA" id="ARBA00022932"/>
    </source>
</evidence>
<dbReference type="Xenbase" id="XB-GENE-6486420">
    <property type="gene designation" value="primpol.L"/>
</dbReference>
<dbReference type="GO" id="GO:0000428">
    <property type="term" value="C:DNA-directed RNA polymerase complex"/>
    <property type="evidence" value="ECO:0007669"/>
    <property type="project" value="UniProtKB-KW"/>
</dbReference>
<keyword evidence="3" id="KW-0240">DNA-directed RNA polymerase</keyword>
<protein>
    <recommendedName>
        <fullName evidence="5">DNA-directed primase/polymerase protein</fullName>
        <ecNumber evidence="7">2.7.7.102</ecNumber>
        <ecNumber evidence="2">2.7.7.7</ecNumber>
    </recommendedName>
</protein>
<comment type="similarity">
    <text evidence="1">Belongs to the eukaryotic-type primase small subunit family.</text>
</comment>
<evidence type="ECO:0000313" key="11">
    <source>
        <dbReference type="Xenbase" id="XB-GENE-6486420"/>
    </source>
</evidence>
<reference evidence="10" key="1">
    <citation type="submission" date="2025-08" db="UniProtKB">
        <authorList>
            <consortium name="RefSeq"/>
        </authorList>
    </citation>
    <scope>IDENTIFICATION</scope>
    <source>
        <strain evidence="10">J_2021</strain>
        <tissue evidence="10">Erythrocytes</tissue>
    </source>
</reference>
<keyword evidence="4" id="KW-0808">Transferase</keyword>
<evidence type="ECO:0000256" key="7">
    <source>
        <dbReference type="ARBA" id="ARBA00044768"/>
    </source>
</evidence>
<dbReference type="SUPFAM" id="SSF141571">
    <property type="entry name" value="Pentapeptide repeat-like"/>
    <property type="match status" value="1"/>
</dbReference>
<keyword evidence="4" id="KW-0548">Nucleotidyltransferase</keyword>
<gene>
    <name evidence="10 11" type="primary">primpol.L</name>
</gene>
<dbReference type="GO" id="GO:0005634">
    <property type="term" value="C:nucleus"/>
    <property type="evidence" value="ECO:0007669"/>
    <property type="project" value="TreeGrafter"/>
</dbReference>
<dbReference type="AlphaFoldDB" id="A0A8J0TLS9"/>
<dbReference type="GeneID" id="108698767"/>
<evidence type="ECO:0000313" key="9">
    <source>
        <dbReference type="Proteomes" id="UP000186698"/>
    </source>
</evidence>
<dbReference type="RefSeq" id="XP_018086042.1">
    <property type="nucleotide sequence ID" value="XM_018230553.2"/>
</dbReference>
<dbReference type="PANTHER" id="PTHR31399">
    <property type="entry name" value="DNA-DIRECTED PRIMASE / POLYMERASE PROTEIN"/>
    <property type="match status" value="1"/>
</dbReference>
<dbReference type="GO" id="GO:0042276">
    <property type="term" value="P:error-prone translesion synthesis"/>
    <property type="evidence" value="ECO:0007669"/>
    <property type="project" value="InterPro"/>
</dbReference>
<evidence type="ECO:0000313" key="10">
    <source>
        <dbReference type="RefSeq" id="XP_018086042.1"/>
    </source>
</evidence>
<dbReference type="InterPro" id="IPR032675">
    <property type="entry name" value="LRR_dom_sf"/>
</dbReference>
<organism evidence="9 10">
    <name type="scientific">Xenopus laevis</name>
    <name type="common">African clawed frog</name>
    <dbReference type="NCBI Taxonomy" id="8355"/>
    <lineage>
        <taxon>Eukaryota</taxon>
        <taxon>Metazoa</taxon>
        <taxon>Chordata</taxon>
        <taxon>Craniata</taxon>
        <taxon>Vertebrata</taxon>
        <taxon>Euteleostomi</taxon>
        <taxon>Amphibia</taxon>
        <taxon>Batrachia</taxon>
        <taxon>Anura</taxon>
        <taxon>Pipoidea</taxon>
        <taxon>Pipidae</taxon>
        <taxon>Xenopodinae</taxon>
        <taxon>Xenopus</taxon>
        <taxon>Xenopus</taxon>
    </lineage>
</organism>
<keyword evidence="3" id="KW-0804">Transcription</keyword>
<dbReference type="CTD" id="108698767"/>
<keyword evidence="9" id="KW-1185">Reference proteome</keyword>
<dbReference type="GO" id="GO:0009411">
    <property type="term" value="P:response to UV"/>
    <property type="evidence" value="ECO:0007669"/>
    <property type="project" value="TreeGrafter"/>
</dbReference>
<evidence type="ECO:0000256" key="3">
    <source>
        <dbReference type="ARBA" id="ARBA00022478"/>
    </source>
</evidence>
<dbReference type="GO" id="GO:0003887">
    <property type="term" value="F:DNA-directed DNA polymerase activity"/>
    <property type="evidence" value="ECO:0007669"/>
    <property type="project" value="UniProtKB-KW"/>
</dbReference>
<evidence type="ECO:0000256" key="5">
    <source>
        <dbReference type="ARBA" id="ARBA00026139"/>
    </source>
</evidence>
<name>A0A8J0TLS9_XENLA</name>
<dbReference type="EC" id="2.7.7.102" evidence="7"/>
<dbReference type="PANTHER" id="PTHR31399:SF0">
    <property type="entry name" value="DNA-DIRECTED PRIMASE_POLYMERASE PROTEIN"/>
    <property type="match status" value="1"/>
</dbReference>
<dbReference type="GO" id="GO:0006264">
    <property type="term" value="P:mitochondrial DNA replication"/>
    <property type="evidence" value="ECO:0007669"/>
    <property type="project" value="TreeGrafter"/>
</dbReference>
<dbReference type="AGR" id="Xenbase:XB-GENE-6486420"/>